<protein>
    <submittedName>
        <fullName evidence="2 4">Uncharacterized protein</fullName>
    </submittedName>
</protein>
<organism evidence="4">
    <name type="scientific">Mesocestoides corti</name>
    <name type="common">Flatworm</name>
    <dbReference type="NCBI Taxonomy" id="53468"/>
    <lineage>
        <taxon>Eukaryota</taxon>
        <taxon>Metazoa</taxon>
        <taxon>Spiralia</taxon>
        <taxon>Lophotrochozoa</taxon>
        <taxon>Platyhelminthes</taxon>
        <taxon>Cestoda</taxon>
        <taxon>Eucestoda</taxon>
        <taxon>Cyclophyllidea</taxon>
        <taxon>Mesocestoididae</taxon>
        <taxon>Mesocestoides</taxon>
    </lineage>
</organism>
<feature type="region of interest" description="Disordered" evidence="1">
    <location>
        <begin position="1058"/>
        <end position="1127"/>
    </location>
</feature>
<feature type="compositionally biased region" description="Polar residues" evidence="1">
    <location>
        <begin position="1997"/>
        <end position="2007"/>
    </location>
</feature>
<feature type="region of interest" description="Disordered" evidence="1">
    <location>
        <begin position="1986"/>
        <end position="2008"/>
    </location>
</feature>
<feature type="region of interest" description="Disordered" evidence="1">
    <location>
        <begin position="1"/>
        <end position="33"/>
    </location>
</feature>
<proteinExistence type="predicted"/>
<reference evidence="2 3" key="1">
    <citation type="submission" date="2018-10" db="EMBL/GenBank/DDBJ databases">
        <authorList>
            <consortium name="Pathogen Informatics"/>
        </authorList>
    </citation>
    <scope>NUCLEOTIDE SEQUENCE [LARGE SCALE GENOMIC DNA]</scope>
</reference>
<reference evidence="4" key="2">
    <citation type="submission" date="2019-11" db="UniProtKB">
        <authorList>
            <consortium name="WormBaseParasite"/>
        </authorList>
    </citation>
    <scope>IDENTIFICATION</scope>
</reference>
<dbReference type="WBParaSite" id="MCU_005308-RA">
    <property type="protein sequence ID" value="MCU_005308-RA"/>
    <property type="gene ID" value="MCU_005308"/>
</dbReference>
<name>A0A0R3UKN3_MESCO</name>
<feature type="compositionally biased region" description="Basic and acidic residues" evidence="1">
    <location>
        <begin position="1062"/>
        <end position="1076"/>
    </location>
</feature>
<accession>A0A0R3UKN3</accession>
<gene>
    <name evidence="2" type="ORF">MCOS_LOCUS8167</name>
</gene>
<dbReference type="Proteomes" id="UP000267029">
    <property type="component" value="Unassembled WGS sequence"/>
</dbReference>
<feature type="compositionally biased region" description="Basic residues" evidence="1">
    <location>
        <begin position="1"/>
        <end position="13"/>
    </location>
</feature>
<evidence type="ECO:0000256" key="1">
    <source>
        <dbReference type="SAM" id="MobiDB-lite"/>
    </source>
</evidence>
<keyword evidence="3" id="KW-1185">Reference proteome</keyword>
<dbReference type="EMBL" id="UXSR01005463">
    <property type="protein sequence ID" value="VDD82164.1"/>
    <property type="molecule type" value="Genomic_DNA"/>
</dbReference>
<evidence type="ECO:0000313" key="4">
    <source>
        <dbReference type="WBParaSite" id="MCU_005308-RA"/>
    </source>
</evidence>
<feature type="compositionally biased region" description="Low complexity" evidence="1">
    <location>
        <begin position="1252"/>
        <end position="1262"/>
    </location>
</feature>
<feature type="compositionally biased region" description="Polar residues" evidence="1">
    <location>
        <begin position="721"/>
        <end position="736"/>
    </location>
</feature>
<evidence type="ECO:0000313" key="3">
    <source>
        <dbReference type="Proteomes" id="UP000267029"/>
    </source>
</evidence>
<feature type="region of interest" description="Disordered" evidence="1">
    <location>
        <begin position="710"/>
        <end position="739"/>
    </location>
</feature>
<evidence type="ECO:0000313" key="2">
    <source>
        <dbReference type="EMBL" id="VDD82164.1"/>
    </source>
</evidence>
<sequence>MVNKVDRRKKRRELPKSECNNNQNEKAGKKETREGKNIGGYTFVKARKKCSPDDKCPIIAVTTDNFVADSNPKQYRVTLDYVFQPKDGENSHEYRFIENLFKALNSGGGNQLAVTKELKTSLQCLVSHLTNSLWKHSAAETPNTKKVFLPRVPRPRQKDDILSRIEKISLRCEGSEVNHANILSSSDDKKDSVLPVEQVVANHVHQGDLNRVLTTTTTSNTANTIKKCTERDRNFDICEVSCDSGTEKPQGGTVFKFGNNLVNLNVNISSSTSPMPQLPINLNIRLLEDVITPPTQVALTLVPQSDGTFRVVGQEKQSDISPNPPNSINIKLPRPDVCYHEDANTSHAHSGFNEQKNCQNAVLFFPRVLLASPQLFKPLEKDNAVRHDQTAAKANLDLYKSTPSSSSPNAFQANTCYSSVCPEANAGKLSLSKTGGQQLMYYPALCPEMLCKATAQDDHVDGTNAPTCCHMPLKWEREDRRNLSEPKQAPQETWSVEVDGTEKQMHQTYGRRNTTSLLAYFKQLEQTSEKSKFLHPKSQQCQSPSRAHGTKQRECFRRNELDSNCEYPGRARMQTVLVHEQSNSSSGLPRNRAHCLVAGSHTSYCDDTVDLRKACSPLGINRMSPWNVPSIPSAQQCSLASSNQHATHTRISRSERASELRSLTSNKPSALLEVLDKVTVTRTEVTQPGICVTGATDCLKTQYPASESYTGTSLRHHSRDGTSPTGVSCFSQSPDGPSTPPIISYPQPSSQMVNDKFVVAHGYNQDPDVRPGDTTYRGCNCENGDFIRQTTPEYGVNECKGSNLEGVDSLFSSLGQIISASDLVDPRECSCGQIHSSCTSQAGSYIDDTHDLGSCDISMRSTLFSETKDSFSSQAPPILTGANCPPAVLGDVSPHSLSHSSCSESEPSIEAPASANYPREVDFNSYDYTNGCETSETDLQSQPPRLLPHHTHMKSYVSANEHSENSDSSLMELRNEAHPLVTASQHEICEMPKPFSLIRKKSQWVASEIGQNTLEFCRAFTESNPAKIGSCRISIAGCVYDFDGDINEVQVNILDNEPNAETSDRSEQGDSHETHLTEPSSMDSKYMYSEKTEVSSADSIAEGAGSVPKQNSDCVQAPSVEQNKRDKKLHVRLKIRVSEDNGQVFFYKPQNQTFESPARKSETIKPEISSASGRLGAASLMKEYNNGACFDYVGEVQQLEVVPAHDGSGVKKSQTEEYTDCTDLSWSKNMQRIRAPDFAANSHSRRYSDIDQSSQSPVQQQSQLNELLEEIAEDLVTETIDAIIETFHECMPLGEIPSKQTEPPVNYKITPSEVDRSFQPINASGKGTTNSPECSIRQNIGSTEVHLPIGVDYPTNGKQELGPLPLHPPILIQAHPTNRETIGPSHNDKGEAIVLTINGKPTNILIDKNNVSTLNLNIREDGVSGPVQVHLTTFISDCDGEPLSSEPCIRPAVPSDAIPEVKRIETPMDGLSSGASSNIQSAYEKALAYTCDFDGDEIQIMTTQMSLSEQNATVQGSGKTIRTLEEVMKHKSSSQLLTQKKPDSNPHKTEALLREAGVATNFQELPNCGPGSNKQEKKFGRTNFNTLQGGMGEAELLKYGAKLSNQFSKACTCASLVNGLHNASKCKMGNHNTFNGNPNEVFNEKTISNFSRSQGDVLMAPPKYVSRHNAENSDTTAMATSKLPHQPPDVAVKFSKPMAVTTPRLQSGQQGGGCYSHGCLGPCEHTSSESDCCQCCPNCHLSRNDNYCHAQPSSKEGNEDELTPNSYQFLQGADLQTNQCIGVGRIDSRCVAVCEDKTYGDEACIPENSKMMDPKVQIVKKNIRDLEEEVAPGYPQPTPVALSCEQNFVQGPMSINVSISSTGQIKVLMKAKSSDDASTSETSGISERCTLKSSTDTEVKSTLQEQLTQNNVCRSNLENLRPIRNLCKQAPSPAPEGSVRMLKPISSHRVVSEAERSATARTVQCEDYRNMGDMLHARQLIPEPIRSGSEGKLSIGRRTSGSIQSTRESNDLSVPIELYHRSYSAVKLIPDSTTTSVEEACVGGQLFEKTPSPDARILDECTTPDPKVPLVCEDPNNRHRRNFKNFTIMKKP</sequence>
<feature type="region of interest" description="Disordered" evidence="1">
    <location>
        <begin position="1240"/>
        <end position="1262"/>
    </location>
</feature>